<dbReference type="RefSeq" id="WP_127002582.1">
    <property type="nucleotide sequence ID" value="NZ_CP034346.1"/>
</dbReference>
<keyword evidence="4" id="KW-1185">Reference proteome</keyword>
<keyword evidence="2" id="KW-0203">Cytokinin biosynthesis</keyword>
<dbReference type="AlphaFoldDB" id="A0A3Q9IBN6"/>
<sequence length="195" mass="21441">MKSIAVYCGSSIGASPVYQEGARALGYELAERGITLIYGGASVGLMGEVASSVLERGGHAIGVLPSFLQDREIAHTTLSELIIVDSMHERKAKMAELADGFIALPGGPGTMEEYFEILTWGQLALHHKPCGLLNINHYYDSLIALFDHMTQERFMHDNYRSMVITDTTPSGILDQFVNYTPPAVKTYRTDQRARS</sequence>
<evidence type="ECO:0000313" key="3">
    <source>
        <dbReference type="EMBL" id="AZS17223.1"/>
    </source>
</evidence>
<evidence type="ECO:0000256" key="2">
    <source>
        <dbReference type="RuleBase" id="RU363015"/>
    </source>
</evidence>
<dbReference type="SUPFAM" id="SSF102405">
    <property type="entry name" value="MCP/YpsA-like"/>
    <property type="match status" value="1"/>
</dbReference>
<dbReference type="InterPro" id="IPR005269">
    <property type="entry name" value="LOG"/>
</dbReference>
<dbReference type="PANTHER" id="PTHR31223:SF70">
    <property type="entry name" value="LOG FAMILY PROTEIN YJL055W"/>
    <property type="match status" value="1"/>
</dbReference>
<evidence type="ECO:0000256" key="1">
    <source>
        <dbReference type="ARBA" id="ARBA00006763"/>
    </source>
</evidence>
<evidence type="ECO:0000313" key="4">
    <source>
        <dbReference type="Proteomes" id="UP000270678"/>
    </source>
</evidence>
<dbReference type="KEGG" id="plut:EI981_24125"/>
<accession>A0A3Q9IBN6</accession>
<dbReference type="NCBIfam" id="TIGR00730">
    <property type="entry name" value="Rossman fold protein, TIGR00730 family"/>
    <property type="match status" value="1"/>
</dbReference>
<dbReference type="Pfam" id="PF03641">
    <property type="entry name" value="Lysine_decarbox"/>
    <property type="match status" value="1"/>
</dbReference>
<dbReference type="EC" id="3.2.2.n1" evidence="2"/>
<dbReference type="GO" id="GO:0009691">
    <property type="term" value="P:cytokinin biosynthetic process"/>
    <property type="evidence" value="ECO:0007669"/>
    <property type="project" value="UniProtKB-UniRule"/>
</dbReference>
<dbReference type="OrthoDB" id="9801098at2"/>
<gene>
    <name evidence="3" type="ORF">EI981_24125</name>
</gene>
<protein>
    <recommendedName>
        <fullName evidence="2">Cytokinin riboside 5'-monophosphate phosphoribohydrolase</fullName>
        <ecNumber evidence="2">3.2.2.n1</ecNumber>
    </recommendedName>
</protein>
<dbReference type="EMBL" id="CP034346">
    <property type="protein sequence ID" value="AZS17223.1"/>
    <property type="molecule type" value="Genomic_DNA"/>
</dbReference>
<organism evidence="3 4">
    <name type="scientific">Paenibacillus lutimineralis</name>
    <dbReference type="NCBI Taxonomy" id="2707005"/>
    <lineage>
        <taxon>Bacteria</taxon>
        <taxon>Bacillati</taxon>
        <taxon>Bacillota</taxon>
        <taxon>Bacilli</taxon>
        <taxon>Bacillales</taxon>
        <taxon>Paenibacillaceae</taxon>
        <taxon>Paenibacillus</taxon>
    </lineage>
</organism>
<proteinExistence type="inferred from homology"/>
<reference evidence="4" key="1">
    <citation type="submission" date="2018-12" db="EMBL/GenBank/DDBJ databases">
        <title>Complete genome sequence of Paenibacillus sp. MBLB1234.</title>
        <authorList>
            <person name="Nam Y.-D."/>
            <person name="Kang J."/>
            <person name="Chung W.-H."/>
            <person name="Park Y.S."/>
        </authorList>
    </citation>
    <scope>NUCLEOTIDE SEQUENCE [LARGE SCALE GENOMIC DNA]</scope>
    <source>
        <strain evidence="4">MBLB1234</strain>
    </source>
</reference>
<name>A0A3Q9IBN6_9BACL</name>
<dbReference type="Proteomes" id="UP000270678">
    <property type="component" value="Chromosome"/>
</dbReference>
<dbReference type="GO" id="GO:0005829">
    <property type="term" value="C:cytosol"/>
    <property type="evidence" value="ECO:0007669"/>
    <property type="project" value="TreeGrafter"/>
</dbReference>
<keyword evidence="2" id="KW-0378">Hydrolase</keyword>
<comment type="similarity">
    <text evidence="1 2">Belongs to the LOG family.</text>
</comment>
<dbReference type="PANTHER" id="PTHR31223">
    <property type="entry name" value="LOG FAMILY PROTEIN YJL055W"/>
    <property type="match status" value="1"/>
</dbReference>
<dbReference type="GO" id="GO:0016799">
    <property type="term" value="F:hydrolase activity, hydrolyzing N-glycosyl compounds"/>
    <property type="evidence" value="ECO:0007669"/>
    <property type="project" value="TreeGrafter"/>
</dbReference>
<dbReference type="InterPro" id="IPR031100">
    <property type="entry name" value="LOG_fam"/>
</dbReference>
<dbReference type="Gene3D" id="3.40.50.450">
    <property type="match status" value="1"/>
</dbReference>